<keyword evidence="4" id="KW-0804">Transcription</keyword>
<dbReference type="NCBIfam" id="TIGR03298">
    <property type="entry name" value="argP"/>
    <property type="match status" value="1"/>
</dbReference>
<dbReference type="InterPro" id="IPR050176">
    <property type="entry name" value="LTTR"/>
</dbReference>
<dbReference type="Gene3D" id="1.10.10.10">
    <property type="entry name" value="Winged helix-like DNA-binding domain superfamily/Winged helix DNA-binding domain"/>
    <property type="match status" value="1"/>
</dbReference>
<comment type="similarity">
    <text evidence="1">Belongs to the LysR transcriptional regulatory family.</text>
</comment>
<dbReference type="PANTHER" id="PTHR30579:SF2">
    <property type="entry name" value="HTH-TYPE TRANSCRIPTIONAL REGULATOR ARGP"/>
    <property type="match status" value="1"/>
</dbReference>
<accession>A0A147HC44</accession>
<dbReference type="RefSeq" id="WP_058640318.1">
    <property type="nucleotide sequence ID" value="NZ_LDSL01000013.1"/>
</dbReference>
<dbReference type="Pfam" id="PF03466">
    <property type="entry name" value="LysR_substrate"/>
    <property type="match status" value="1"/>
</dbReference>
<name>A0A147HC44_9BURK</name>
<evidence type="ECO:0000256" key="3">
    <source>
        <dbReference type="ARBA" id="ARBA00023125"/>
    </source>
</evidence>
<dbReference type="InterPro" id="IPR036390">
    <property type="entry name" value="WH_DNA-bd_sf"/>
</dbReference>
<protein>
    <submittedName>
        <fullName evidence="6">LysR family transcriptional regulator</fullName>
    </submittedName>
</protein>
<keyword evidence="3" id="KW-0238">DNA-binding</keyword>
<dbReference type="PROSITE" id="PS50931">
    <property type="entry name" value="HTH_LYSR"/>
    <property type="match status" value="1"/>
</dbReference>
<dbReference type="SUPFAM" id="SSF46785">
    <property type="entry name" value="Winged helix' DNA-binding domain"/>
    <property type="match status" value="1"/>
</dbReference>
<evidence type="ECO:0000256" key="2">
    <source>
        <dbReference type="ARBA" id="ARBA00023015"/>
    </source>
</evidence>
<feature type="domain" description="HTH lysR-type" evidence="5">
    <location>
        <begin position="2"/>
        <end position="58"/>
    </location>
</feature>
<dbReference type="InterPro" id="IPR005119">
    <property type="entry name" value="LysR_subst-bd"/>
</dbReference>
<keyword evidence="7" id="KW-1185">Reference proteome</keyword>
<dbReference type="PANTHER" id="PTHR30579">
    <property type="entry name" value="TRANSCRIPTIONAL REGULATOR"/>
    <property type="match status" value="1"/>
</dbReference>
<reference evidence="6 7" key="1">
    <citation type="journal article" date="2016" name="Front. Microbiol.">
        <title>Genomic Resource of Rice Seed Associated Bacteria.</title>
        <authorList>
            <person name="Midha S."/>
            <person name="Bansal K."/>
            <person name="Sharma S."/>
            <person name="Kumar N."/>
            <person name="Patil P.P."/>
            <person name="Chaudhry V."/>
            <person name="Patil P.B."/>
        </authorList>
    </citation>
    <scope>NUCLEOTIDE SEQUENCE [LARGE SCALE GENOMIC DNA]</scope>
    <source>
        <strain evidence="6 7">NS331</strain>
    </source>
</reference>
<dbReference type="InterPro" id="IPR017685">
    <property type="entry name" value="ArgP"/>
</dbReference>
<keyword evidence="2" id="KW-0805">Transcription regulation</keyword>
<dbReference type="InterPro" id="IPR000847">
    <property type="entry name" value="LysR_HTH_N"/>
</dbReference>
<dbReference type="EMBL" id="LDSL01000013">
    <property type="protein sequence ID" value="KTT27492.1"/>
    <property type="molecule type" value="Genomic_DNA"/>
</dbReference>
<evidence type="ECO:0000259" key="5">
    <source>
        <dbReference type="PROSITE" id="PS50931"/>
    </source>
</evidence>
<dbReference type="AlphaFoldDB" id="A0A147HC44"/>
<evidence type="ECO:0000256" key="4">
    <source>
        <dbReference type="ARBA" id="ARBA00023163"/>
    </source>
</evidence>
<dbReference type="NCBIfam" id="NF002964">
    <property type="entry name" value="PRK03635.1"/>
    <property type="match status" value="1"/>
</dbReference>
<dbReference type="GO" id="GO:0003677">
    <property type="term" value="F:DNA binding"/>
    <property type="evidence" value="ECO:0007669"/>
    <property type="project" value="UniProtKB-KW"/>
</dbReference>
<dbReference type="OrthoDB" id="3252676at2"/>
<comment type="caution">
    <text evidence="6">The sequence shown here is derived from an EMBL/GenBank/DDBJ whole genome shotgun (WGS) entry which is preliminary data.</text>
</comment>
<dbReference type="InterPro" id="IPR036388">
    <property type="entry name" value="WH-like_DNA-bd_sf"/>
</dbReference>
<sequence length="297" mass="31598">MLDYTALAALQAVVREGSFERAARTLHVTPSAVSQRVRLLEERMGCALVVRGQPCTATDTGRRLCGHVEQVRLLEHDLVASLPAAADGRTARPRLSVAVNADSLAGWFMPAAARFAADAPVLLDLMVDDQDHTAERLRSGAVLAAVTALAEPAPGCQVRPLGAMRYVAAASPAFVAAHFAQGVDADALARAPSLRFDQKDELQARWVRQTLGEDVALPQHRVPAAHAFVAAAVSGMGWGLHPQALAAPHLAAGRLVELRPGTPLDVPLHWQRARLAVPLLAQLTQVVVQAAKTELLQ</sequence>
<proteinExistence type="inferred from homology"/>
<dbReference type="PRINTS" id="PR00039">
    <property type="entry name" value="HTHLYSR"/>
</dbReference>
<dbReference type="Gene3D" id="3.40.190.290">
    <property type="match status" value="1"/>
</dbReference>
<dbReference type="Proteomes" id="UP000072741">
    <property type="component" value="Unassembled WGS sequence"/>
</dbReference>
<gene>
    <name evidence="6" type="ORF">NS331_01820</name>
</gene>
<evidence type="ECO:0000256" key="1">
    <source>
        <dbReference type="ARBA" id="ARBA00009437"/>
    </source>
</evidence>
<evidence type="ECO:0000313" key="6">
    <source>
        <dbReference type="EMBL" id="KTT27492.1"/>
    </source>
</evidence>
<dbReference type="NCBIfam" id="NF009888">
    <property type="entry name" value="PRK13348.1"/>
    <property type="match status" value="1"/>
</dbReference>
<organism evidence="6 7">
    <name type="scientific">Pseudacidovorax intermedius</name>
    <dbReference type="NCBI Taxonomy" id="433924"/>
    <lineage>
        <taxon>Bacteria</taxon>
        <taxon>Pseudomonadati</taxon>
        <taxon>Pseudomonadota</taxon>
        <taxon>Betaproteobacteria</taxon>
        <taxon>Burkholderiales</taxon>
        <taxon>Comamonadaceae</taxon>
        <taxon>Pseudacidovorax</taxon>
    </lineage>
</organism>
<evidence type="ECO:0000313" key="7">
    <source>
        <dbReference type="Proteomes" id="UP000072741"/>
    </source>
</evidence>
<dbReference type="SUPFAM" id="SSF53850">
    <property type="entry name" value="Periplasmic binding protein-like II"/>
    <property type="match status" value="1"/>
</dbReference>
<dbReference type="Pfam" id="PF00126">
    <property type="entry name" value="HTH_1"/>
    <property type="match status" value="1"/>
</dbReference>
<dbReference type="PATRIC" id="fig|433924.3.peg.803"/>
<dbReference type="GO" id="GO:0003700">
    <property type="term" value="F:DNA-binding transcription factor activity"/>
    <property type="evidence" value="ECO:0007669"/>
    <property type="project" value="InterPro"/>
</dbReference>